<dbReference type="InterPro" id="IPR014748">
    <property type="entry name" value="Enoyl-CoA_hydra_C"/>
</dbReference>
<dbReference type="RefSeq" id="WP_254249456.1">
    <property type="nucleotide sequence ID" value="NZ_CP073809.1"/>
</dbReference>
<dbReference type="Gene3D" id="3.90.226.10">
    <property type="entry name" value="2-enoyl-CoA Hydratase, Chain A, domain 1"/>
    <property type="match status" value="1"/>
</dbReference>
<reference evidence="4" key="1">
    <citation type="submission" date="2021-04" db="EMBL/GenBank/DDBJ databases">
        <title>Complete Genome Sequences of Macrococcus spp. from dog and cattle.</title>
        <authorList>
            <person name="Schwendener S."/>
            <person name="Perreten V."/>
        </authorList>
    </citation>
    <scope>NUCLEOTIDE SEQUENCE</scope>
    <source>
        <strain evidence="4">Epi0143-OL</strain>
    </source>
</reference>
<accession>A0A9Q9F0Y0</accession>
<dbReference type="PANTHER" id="PTHR11941:SF54">
    <property type="entry name" value="ENOYL-COA HYDRATASE, MITOCHONDRIAL"/>
    <property type="match status" value="1"/>
</dbReference>
<dbReference type="Gene3D" id="1.10.12.10">
    <property type="entry name" value="Lyase 2-enoyl-coa Hydratase, Chain A, domain 2"/>
    <property type="match status" value="1"/>
</dbReference>
<evidence type="ECO:0000313" key="4">
    <source>
        <dbReference type="EMBL" id="UTH12791.1"/>
    </source>
</evidence>
<gene>
    <name evidence="4" type="ORF">KFV11_05750</name>
</gene>
<dbReference type="CDD" id="cd06558">
    <property type="entry name" value="crotonase-like"/>
    <property type="match status" value="1"/>
</dbReference>
<organism evidence="4 5">
    <name type="scientific">Macrococcus equipercicus</name>
    <dbReference type="NCBI Taxonomy" id="69967"/>
    <lineage>
        <taxon>Bacteria</taxon>
        <taxon>Bacillati</taxon>
        <taxon>Bacillota</taxon>
        <taxon>Bacilli</taxon>
        <taxon>Bacillales</taxon>
        <taxon>Staphylococcaceae</taxon>
        <taxon>Macrococcus</taxon>
    </lineage>
</organism>
<dbReference type="PROSITE" id="PS00166">
    <property type="entry name" value="ENOYL_COA_HYDRATASE"/>
    <property type="match status" value="1"/>
</dbReference>
<dbReference type="Pfam" id="PF00378">
    <property type="entry name" value="ECH_1"/>
    <property type="match status" value="1"/>
</dbReference>
<dbReference type="AlphaFoldDB" id="A0A9Q9F0Y0"/>
<dbReference type="PANTHER" id="PTHR11941">
    <property type="entry name" value="ENOYL-COA HYDRATASE-RELATED"/>
    <property type="match status" value="1"/>
</dbReference>
<evidence type="ECO:0000256" key="2">
    <source>
        <dbReference type="ARBA" id="ARBA00023239"/>
    </source>
</evidence>
<dbReference type="FunFam" id="1.10.12.10:FF:000001">
    <property type="entry name" value="Probable enoyl-CoA hydratase, mitochondrial"/>
    <property type="match status" value="1"/>
</dbReference>
<name>A0A9Q9F0Y0_9STAP</name>
<dbReference type="KEGG" id="mequ:KFV11_05750"/>
<sequence length="252" mass="27153">MALIEINQYSDYITLLTLNRPASRNALNRELLLELQDVLHHLDTRVLIITGAGKAFCAGADLKERLGMTPEEADETSVNIGRKISMIEELPYVTIAALNGGAYGGGLELALACDFRLAVPDAEIGLTETSLGIIPGAGGTQRLTRLAGPSKAKELIFTAEPVSADTALELGLLEEVSADVVESAIKLAERISKNAPLAVTAAKKAVNRALDLPLADGLHYERECYDLVLNSEDRIEGLQAFKEKRKPNYKGK</sequence>
<dbReference type="EMBL" id="CP073809">
    <property type="protein sequence ID" value="UTH12791.1"/>
    <property type="molecule type" value="Genomic_DNA"/>
</dbReference>
<keyword evidence="2" id="KW-0456">Lyase</keyword>
<comment type="similarity">
    <text evidence="1 3">Belongs to the enoyl-CoA hydratase/isomerase family.</text>
</comment>
<proteinExistence type="inferred from homology"/>
<evidence type="ECO:0000256" key="1">
    <source>
        <dbReference type="ARBA" id="ARBA00005254"/>
    </source>
</evidence>
<dbReference type="InterPro" id="IPR018376">
    <property type="entry name" value="Enoyl-CoA_hyd/isom_CS"/>
</dbReference>
<protein>
    <submittedName>
        <fullName evidence="4">Enoyl-CoA hydratase/isomerase family protein</fullName>
    </submittedName>
</protein>
<evidence type="ECO:0000256" key="3">
    <source>
        <dbReference type="RuleBase" id="RU003707"/>
    </source>
</evidence>
<dbReference type="GO" id="GO:0006635">
    <property type="term" value="P:fatty acid beta-oxidation"/>
    <property type="evidence" value="ECO:0007669"/>
    <property type="project" value="TreeGrafter"/>
</dbReference>
<dbReference type="GO" id="GO:0016836">
    <property type="term" value="F:hydro-lyase activity"/>
    <property type="evidence" value="ECO:0007669"/>
    <property type="project" value="UniProtKB-ARBA"/>
</dbReference>
<dbReference type="Proteomes" id="UP001057381">
    <property type="component" value="Chromosome"/>
</dbReference>
<dbReference type="SUPFAM" id="SSF52096">
    <property type="entry name" value="ClpP/crotonase"/>
    <property type="match status" value="1"/>
</dbReference>
<dbReference type="InterPro" id="IPR001753">
    <property type="entry name" value="Enoyl-CoA_hydra/iso"/>
</dbReference>
<dbReference type="InterPro" id="IPR029045">
    <property type="entry name" value="ClpP/crotonase-like_dom_sf"/>
</dbReference>
<evidence type="ECO:0000313" key="5">
    <source>
        <dbReference type="Proteomes" id="UP001057381"/>
    </source>
</evidence>
<dbReference type="FunFam" id="3.90.226.10:FF:000009">
    <property type="entry name" value="Carnitinyl-CoA dehydratase"/>
    <property type="match status" value="1"/>
</dbReference>